<keyword evidence="2" id="KW-0812">Transmembrane</keyword>
<evidence type="ECO:0000256" key="1">
    <source>
        <dbReference type="SAM" id="MobiDB-lite"/>
    </source>
</evidence>
<dbReference type="AlphaFoldDB" id="A0A9P6ZIL1"/>
<evidence type="ECO:0000313" key="3">
    <source>
        <dbReference type="EMBL" id="KAG1767746.1"/>
    </source>
</evidence>
<sequence length="481" mass="52934">MAAILTPSLAPHGTNTCEQLKPRKKRTPFVLAIFLSIYIALYPRYLIDVAFERGAFHELARNVKLVDTDPMTFTSASISPASSMRQLPPVDKKDYPNIIFWTRADWDKWQTTSQGLKQKGMRGPAAFLEDENGEAITEESLDVIRKTIHSLWFKFGVKQLLATSWSKTIHSTRTLFHSIMEEKHPIFRLVTDGWKLDLLCSTAYPLWCKNHLDADGNLLKHSKKFKQEDNDVDYHGSTKRTRSPDSEGGSTSKHMKDESAGLVTLVKGTLPLIVKDESAGPLTPVKSDIPTSQPVPLKGSPDPISTSLPLAASGAPIPPPFKSLEAEKENEPPLAVPTTSALSRIVLTNPLAGLTRQPLLKSAISTTTGLGLDTSESVSKPMIASPSITATTLPHSDDVLAATASSKKAVKMRPGPKKNAWNLCAFHWLKQVNTAGSTNEFNVYFAKLNEAQIKSYDTETKQLEQNAGWTKNNDIADGLMY</sequence>
<protein>
    <submittedName>
        <fullName evidence="3">Uncharacterized protein</fullName>
    </submittedName>
</protein>
<feature type="region of interest" description="Disordered" evidence="1">
    <location>
        <begin position="230"/>
        <end position="258"/>
    </location>
</feature>
<keyword evidence="2" id="KW-0472">Membrane</keyword>
<feature type="region of interest" description="Disordered" evidence="1">
    <location>
        <begin position="279"/>
        <end position="323"/>
    </location>
</feature>
<feature type="transmembrane region" description="Helical" evidence="2">
    <location>
        <begin position="29"/>
        <end position="47"/>
    </location>
</feature>
<organism evidence="3 4">
    <name type="scientific">Suillus placidus</name>
    <dbReference type="NCBI Taxonomy" id="48579"/>
    <lineage>
        <taxon>Eukaryota</taxon>
        <taxon>Fungi</taxon>
        <taxon>Dikarya</taxon>
        <taxon>Basidiomycota</taxon>
        <taxon>Agaricomycotina</taxon>
        <taxon>Agaricomycetes</taxon>
        <taxon>Agaricomycetidae</taxon>
        <taxon>Boletales</taxon>
        <taxon>Suillineae</taxon>
        <taxon>Suillaceae</taxon>
        <taxon>Suillus</taxon>
    </lineage>
</organism>
<proteinExistence type="predicted"/>
<keyword evidence="4" id="KW-1185">Reference proteome</keyword>
<comment type="caution">
    <text evidence="3">The sequence shown here is derived from an EMBL/GenBank/DDBJ whole genome shotgun (WGS) entry which is preliminary data.</text>
</comment>
<name>A0A9P6ZIL1_9AGAM</name>
<gene>
    <name evidence="3" type="ORF">EV702DRAFT_1203610</name>
</gene>
<dbReference type="Proteomes" id="UP000714275">
    <property type="component" value="Unassembled WGS sequence"/>
</dbReference>
<evidence type="ECO:0000256" key="2">
    <source>
        <dbReference type="SAM" id="Phobius"/>
    </source>
</evidence>
<reference evidence="3" key="1">
    <citation type="journal article" date="2020" name="New Phytol.">
        <title>Comparative genomics reveals dynamic genome evolution in host specialist ectomycorrhizal fungi.</title>
        <authorList>
            <person name="Lofgren L.A."/>
            <person name="Nguyen N.H."/>
            <person name="Vilgalys R."/>
            <person name="Ruytinx J."/>
            <person name="Liao H.L."/>
            <person name="Branco S."/>
            <person name="Kuo A."/>
            <person name="LaButti K."/>
            <person name="Lipzen A."/>
            <person name="Andreopoulos W."/>
            <person name="Pangilinan J."/>
            <person name="Riley R."/>
            <person name="Hundley H."/>
            <person name="Na H."/>
            <person name="Barry K."/>
            <person name="Grigoriev I.V."/>
            <person name="Stajich J.E."/>
            <person name="Kennedy P.G."/>
        </authorList>
    </citation>
    <scope>NUCLEOTIDE SEQUENCE</scope>
    <source>
        <strain evidence="3">DOB743</strain>
    </source>
</reference>
<accession>A0A9P6ZIL1</accession>
<evidence type="ECO:0000313" key="4">
    <source>
        <dbReference type="Proteomes" id="UP000714275"/>
    </source>
</evidence>
<keyword evidence="2" id="KW-1133">Transmembrane helix</keyword>
<dbReference type="OrthoDB" id="2691730at2759"/>
<dbReference type="EMBL" id="JABBWD010000084">
    <property type="protein sequence ID" value="KAG1767746.1"/>
    <property type="molecule type" value="Genomic_DNA"/>
</dbReference>